<dbReference type="EMBL" id="VITT01000012">
    <property type="protein sequence ID" value="TWB56337.1"/>
    <property type="molecule type" value="Genomic_DNA"/>
</dbReference>
<evidence type="ECO:0000256" key="1">
    <source>
        <dbReference type="SAM" id="MobiDB-lite"/>
    </source>
</evidence>
<evidence type="ECO:0000313" key="4">
    <source>
        <dbReference type="Proteomes" id="UP000318050"/>
    </source>
</evidence>
<dbReference type="GO" id="GO:0005829">
    <property type="term" value="C:cytosol"/>
    <property type="evidence" value="ECO:0007669"/>
    <property type="project" value="TreeGrafter"/>
</dbReference>
<protein>
    <submittedName>
        <fullName evidence="3">L-lactate dehydrogenase complex protein LldE</fullName>
    </submittedName>
</protein>
<comment type="caution">
    <text evidence="3">The sequence shown here is derived from an EMBL/GenBank/DDBJ whole genome shotgun (WGS) entry which is preliminary data.</text>
</comment>
<accession>A0A560IBC1</accession>
<dbReference type="AlphaFoldDB" id="A0A560IBC1"/>
<dbReference type="InterPro" id="IPR004017">
    <property type="entry name" value="Cys_rich_dom"/>
</dbReference>
<organism evidence="3 4">
    <name type="scientific">Nitrospirillum amazonense</name>
    <dbReference type="NCBI Taxonomy" id="28077"/>
    <lineage>
        <taxon>Bacteria</taxon>
        <taxon>Pseudomonadati</taxon>
        <taxon>Pseudomonadota</taxon>
        <taxon>Alphaproteobacteria</taxon>
        <taxon>Rhodospirillales</taxon>
        <taxon>Azospirillaceae</taxon>
        <taxon>Nitrospirillum</taxon>
    </lineage>
</organism>
<dbReference type="Pfam" id="PF02754">
    <property type="entry name" value="CCG"/>
    <property type="match status" value="2"/>
</dbReference>
<evidence type="ECO:0000259" key="2">
    <source>
        <dbReference type="Pfam" id="PF02754"/>
    </source>
</evidence>
<feature type="domain" description="Cysteine-rich" evidence="2">
    <location>
        <begin position="161"/>
        <end position="245"/>
    </location>
</feature>
<gene>
    <name evidence="3" type="ORF">FBZ92_112126</name>
</gene>
<sequence>MTTTNPATANGAATNGGAANGAAATPKARPDTVYFFGTCLVDMLYPEAGLAGMDLLRHAGVRVVFPEGQSCCGQPARNSGYVEEAREVARAQLDAFPGDIPIVVPSGSCAGMMKTHYAHLFEGDPDQPRAIAFAARIHELTAFLVNVLGVTLADKGAPVTVTWHPSCHSLREMGVGDEPKALLRQLANVTLVENKRERECCGFGGTFAVRQTAVSTAMVTDKLASVRETGAGTLLSGDCGCLMNIGGHAEKVGDGTRCRHIAEFLMERCHGA</sequence>
<feature type="region of interest" description="Disordered" evidence="1">
    <location>
        <begin position="1"/>
        <end position="25"/>
    </location>
</feature>
<dbReference type="PANTHER" id="PTHR30296:SF0">
    <property type="entry name" value="LACTATE UTILIZATION PROTEIN A"/>
    <property type="match status" value="1"/>
</dbReference>
<dbReference type="Proteomes" id="UP000318050">
    <property type="component" value="Unassembled WGS sequence"/>
</dbReference>
<dbReference type="GO" id="GO:0016491">
    <property type="term" value="F:oxidoreductase activity"/>
    <property type="evidence" value="ECO:0007669"/>
    <property type="project" value="UniProtKB-ARBA"/>
</dbReference>
<name>A0A560IBC1_9PROT</name>
<reference evidence="3 4" key="1">
    <citation type="submission" date="2019-06" db="EMBL/GenBank/DDBJ databases">
        <title>Genomic Encyclopedia of Type Strains, Phase IV (KMG-V): Genome sequencing to study the core and pangenomes of soil and plant-associated prokaryotes.</title>
        <authorList>
            <person name="Whitman W."/>
        </authorList>
    </citation>
    <scope>NUCLEOTIDE SEQUENCE [LARGE SCALE GENOMIC DNA]</scope>
    <source>
        <strain evidence="3 4">BR 11140</strain>
    </source>
</reference>
<evidence type="ECO:0000313" key="3">
    <source>
        <dbReference type="EMBL" id="TWB56337.1"/>
    </source>
</evidence>
<proteinExistence type="predicted"/>
<dbReference type="PANTHER" id="PTHR30296">
    <property type="entry name" value="UNCHARACTERIZED PROTEIN YKGE"/>
    <property type="match status" value="1"/>
</dbReference>
<feature type="domain" description="Cysteine-rich" evidence="2">
    <location>
        <begin position="33"/>
        <end position="114"/>
    </location>
</feature>